<evidence type="ECO:0000313" key="4">
    <source>
        <dbReference type="Proteomes" id="UP000444316"/>
    </source>
</evidence>
<protein>
    <submittedName>
        <fullName evidence="3">ATP-binding protein</fullName>
    </submittedName>
</protein>
<name>A0A845I217_9BURK</name>
<dbReference type="GO" id="GO:0005524">
    <property type="term" value="F:ATP binding"/>
    <property type="evidence" value="ECO:0007669"/>
    <property type="project" value="UniProtKB-KW"/>
</dbReference>
<dbReference type="SUPFAM" id="SSF55874">
    <property type="entry name" value="ATPase domain of HSP90 chaperone/DNA topoisomerase II/histidine kinase"/>
    <property type="match status" value="1"/>
</dbReference>
<dbReference type="AlphaFoldDB" id="A0A845I217"/>
<reference evidence="3" key="1">
    <citation type="submission" date="2019-12" db="EMBL/GenBank/DDBJ databases">
        <title>Novel species isolated from a subtropical stream in China.</title>
        <authorList>
            <person name="Lu H."/>
        </authorList>
    </citation>
    <scope>NUCLEOTIDE SEQUENCE [LARGE SCALE GENOMIC DNA]</scope>
    <source>
        <strain evidence="3">FT93W</strain>
    </source>
</reference>
<dbReference type="Proteomes" id="UP000444316">
    <property type="component" value="Unassembled WGS sequence"/>
</dbReference>
<evidence type="ECO:0000259" key="2">
    <source>
        <dbReference type="Pfam" id="PF13581"/>
    </source>
</evidence>
<dbReference type="GO" id="GO:0004674">
    <property type="term" value="F:protein serine/threonine kinase activity"/>
    <property type="evidence" value="ECO:0007669"/>
    <property type="project" value="UniProtKB-KW"/>
</dbReference>
<keyword evidence="1" id="KW-0808">Transferase</keyword>
<dbReference type="PANTHER" id="PTHR35526">
    <property type="entry name" value="ANTI-SIGMA-F FACTOR RSBW-RELATED"/>
    <property type="match status" value="1"/>
</dbReference>
<keyword evidence="1" id="KW-0723">Serine/threonine-protein kinase</keyword>
<dbReference type="InterPro" id="IPR003594">
    <property type="entry name" value="HATPase_dom"/>
</dbReference>
<dbReference type="RefSeq" id="WP_155436742.1">
    <property type="nucleotide sequence ID" value="NZ_WWCL01000006.1"/>
</dbReference>
<sequence>MYLDTDLGENAGYVRGGASSDVFLGVQTACGMLGASGNYLLGEMVSTDFEFRMRSELAAVPILANAVEAWCERQLLALKENLQLNLVIEELVTNVIVHGWHGNSEGHIRLRLSCSTLGIELELSDDGPPFNPLRYPAPNVNTSLAELPVGGLGIHLVRSLTTHGSYRRQNEKNVLCLCKPFSVLSD</sequence>
<accession>A0A845I217</accession>
<dbReference type="Gene3D" id="3.30.565.10">
    <property type="entry name" value="Histidine kinase-like ATPase, C-terminal domain"/>
    <property type="match status" value="1"/>
</dbReference>
<gene>
    <name evidence="3" type="ORF">GTP23_21275</name>
</gene>
<organism evidence="3 4">
    <name type="scientific">Duganella fentianensis</name>
    <dbReference type="NCBI Taxonomy" id="2692177"/>
    <lineage>
        <taxon>Bacteria</taxon>
        <taxon>Pseudomonadati</taxon>
        <taxon>Pseudomonadota</taxon>
        <taxon>Betaproteobacteria</taxon>
        <taxon>Burkholderiales</taxon>
        <taxon>Oxalobacteraceae</taxon>
        <taxon>Telluria group</taxon>
        <taxon>Duganella</taxon>
    </lineage>
</organism>
<evidence type="ECO:0000313" key="3">
    <source>
        <dbReference type="EMBL" id="MYN47580.1"/>
    </source>
</evidence>
<dbReference type="PANTHER" id="PTHR35526:SF6">
    <property type="entry name" value="SLR1861 PROTEIN"/>
    <property type="match status" value="1"/>
</dbReference>
<keyword evidence="1" id="KW-0418">Kinase</keyword>
<dbReference type="EMBL" id="WWCL01000006">
    <property type="protein sequence ID" value="MYN47580.1"/>
    <property type="molecule type" value="Genomic_DNA"/>
</dbReference>
<evidence type="ECO:0000256" key="1">
    <source>
        <dbReference type="ARBA" id="ARBA00022527"/>
    </source>
</evidence>
<keyword evidence="3" id="KW-0067">ATP-binding</keyword>
<dbReference type="CDD" id="cd16936">
    <property type="entry name" value="HATPase_RsbW-like"/>
    <property type="match status" value="1"/>
</dbReference>
<proteinExistence type="predicted"/>
<feature type="domain" description="Histidine kinase/HSP90-like ATPase" evidence="2">
    <location>
        <begin position="54"/>
        <end position="179"/>
    </location>
</feature>
<keyword evidence="3" id="KW-0547">Nucleotide-binding</keyword>
<comment type="caution">
    <text evidence="3">The sequence shown here is derived from an EMBL/GenBank/DDBJ whole genome shotgun (WGS) entry which is preliminary data.</text>
</comment>
<dbReference type="Pfam" id="PF13581">
    <property type="entry name" value="HATPase_c_2"/>
    <property type="match status" value="1"/>
</dbReference>
<dbReference type="InterPro" id="IPR050267">
    <property type="entry name" value="Anti-sigma-factor_SerPK"/>
</dbReference>
<dbReference type="InterPro" id="IPR036890">
    <property type="entry name" value="HATPase_C_sf"/>
</dbReference>
<keyword evidence="4" id="KW-1185">Reference proteome</keyword>